<protein>
    <recommendedName>
        <fullName evidence="8">Alpha-mannosidase</fullName>
        <ecNumber evidence="3">3.2.1.24</ecNumber>
    </recommendedName>
</protein>
<dbReference type="GO" id="GO:0046872">
    <property type="term" value="F:metal ion binding"/>
    <property type="evidence" value="ECO:0007669"/>
    <property type="project" value="UniProtKB-KW"/>
</dbReference>
<dbReference type="GO" id="GO:0004559">
    <property type="term" value="F:alpha-mannosidase activity"/>
    <property type="evidence" value="ECO:0007669"/>
    <property type="project" value="UniProtKB-EC"/>
</dbReference>
<keyword evidence="6" id="KW-0326">Glycosidase</keyword>
<gene>
    <name evidence="11" type="ORF">SPI_00109</name>
</gene>
<comment type="function">
    <text evidence="7">Degrades free oligosaccharides in the vacuole.</text>
</comment>
<feature type="domain" description="Glycoside hydrolase family 38 central" evidence="10">
    <location>
        <begin position="559"/>
        <end position="639"/>
    </location>
</feature>
<dbReference type="AlphaFoldDB" id="A0A167ZUA7"/>
<dbReference type="PANTHER" id="PTHR46017">
    <property type="entry name" value="ALPHA-MANNOSIDASE 2C1"/>
    <property type="match status" value="1"/>
</dbReference>
<dbReference type="GO" id="GO:0000329">
    <property type="term" value="C:fungal-type vacuole membrane"/>
    <property type="evidence" value="ECO:0007669"/>
    <property type="project" value="TreeGrafter"/>
</dbReference>
<dbReference type="Pfam" id="PF22907">
    <property type="entry name" value="Ams1-like_1st"/>
    <property type="match status" value="1"/>
</dbReference>
<evidence type="ECO:0000256" key="9">
    <source>
        <dbReference type="SAM" id="MobiDB-lite"/>
    </source>
</evidence>
<dbReference type="InterPro" id="IPR011330">
    <property type="entry name" value="Glyco_hydro/deAcase_b/a-brl"/>
</dbReference>
<comment type="similarity">
    <text evidence="2">Belongs to the glycosyl hydrolase 38 family.</text>
</comment>
<dbReference type="GO" id="GO:0006013">
    <property type="term" value="P:mannose metabolic process"/>
    <property type="evidence" value="ECO:0007669"/>
    <property type="project" value="InterPro"/>
</dbReference>
<evidence type="ECO:0000256" key="2">
    <source>
        <dbReference type="ARBA" id="ARBA00009792"/>
    </source>
</evidence>
<dbReference type="InterPro" id="IPR028995">
    <property type="entry name" value="Glyco_hydro_57/38_cen_sf"/>
</dbReference>
<evidence type="ECO:0000256" key="3">
    <source>
        <dbReference type="ARBA" id="ARBA00012752"/>
    </source>
</evidence>
<dbReference type="OrthoDB" id="10261055at2759"/>
<accession>A0A167ZUA7</accession>
<dbReference type="EMBL" id="AZHD01000001">
    <property type="protein sequence ID" value="OAA67914.1"/>
    <property type="molecule type" value="Genomic_DNA"/>
</dbReference>
<dbReference type="SMART" id="SM00872">
    <property type="entry name" value="Alpha-mann_mid"/>
    <property type="match status" value="1"/>
</dbReference>
<dbReference type="SUPFAM" id="SSF74650">
    <property type="entry name" value="Galactose mutarotase-like"/>
    <property type="match status" value="1"/>
</dbReference>
<dbReference type="Pfam" id="PF01074">
    <property type="entry name" value="Glyco_hydro_38N"/>
    <property type="match status" value="1"/>
</dbReference>
<evidence type="ECO:0000256" key="8">
    <source>
        <dbReference type="ARBA" id="ARBA00071615"/>
    </source>
</evidence>
<evidence type="ECO:0000259" key="10">
    <source>
        <dbReference type="SMART" id="SM00872"/>
    </source>
</evidence>
<dbReference type="InterPro" id="IPR015341">
    <property type="entry name" value="Glyco_hydro_38_cen"/>
</dbReference>
<dbReference type="Gene3D" id="2.70.98.30">
    <property type="entry name" value="Golgi alpha-mannosidase II, domain 4"/>
    <property type="match status" value="1"/>
</dbReference>
<dbReference type="FunFam" id="1.20.1270.50:FF:000004">
    <property type="entry name" value="alpha-mannosidase 2C1 isoform X1"/>
    <property type="match status" value="1"/>
</dbReference>
<dbReference type="InterPro" id="IPR000602">
    <property type="entry name" value="Glyco_hydro_38_N"/>
</dbReference>
<keyword evidence="12" id="KW-1185">Reference proteome</keyword>
<comment type="caution">
    <text evidence="11">The sequence shown here is derived from an EMBL/GenBank/DDBJ whole genome shotgun (WGS) entry which is preliminary data.</text>
</comment>
<dbReference type="Gene3D" id="1.20.1270.50">
    <property type="entry name" value="Glycoside hydrolase family 38, central domain"/>
    <property type="match status" value="1"/>
</dbReference>
<dbReference type="PANTHER" id="PTHR46017:SF1">
    <property type="entry name" value="ALPHA-MANNOSIDASE 2C1"/>
    <property type="match status" value="1"/>
</dbReference>
<feature type="region of interest" description="Disordered" evidence="9">
    <location>
        <begin position="1"/>
        <end position="21"/>
    </location>
</feature>
<name>A0A167ZUA7_9HYPO</name>
<comment type="catalytic activity">
    <reaction evidence="1">
        <text>Hydrolysis of terminal, non-reducing alpha-D-mannose residues in alpha-D-mannosides.</text>
        <dbReference type="EC" id="3.2.1.24"/>
    </reaction>
</comment>
<evidence type="ECO:0000256" key="1">
    <source>
        <dbReference type="ARBA" id="ARBA00000365"/>
    </source>
</evidence>
<dbReference type="FunFam" id="2.70.98.30:FF:000001">
    <property type="entry name" value="alpha-mannosidase 2C1 isoform X2"/>
    <property type="match status" value="1"/>
</dbReference>
<dbReference type="Pfam" id="PF07748">
    <property type="entry name" value="Glyco_hydro_38C"/>
    <property type="match status" value="1"/>
</dbReference>
<dbReference type="InterPro" id="IPR027291">
    <property type="entry name" value="Glyco_hydro_38_N_sf"/>
</dbReference>
<evidence type="ECO:0000313" key="11">
    <source>
        <dbReference type="EMBL" id="OAA67914.1"/>
    </source>
</evidence>
<evidence type="ECO:0000256" key="5">
    <source>
        <dbReference type="ARBA" id="ARBA00022801"/>
    </source>
</evidence>
<evidence type="ECO:0000256" key="7">
    <source>
        <dbReference type="ARBA" id="ARBA00054985"/>
    </source>
</evidence>
<dbReference type="EC" id="3.2.1.24" evidence="3"/>
<dbReference type="CDD" id="cd10812">
    <property type="entry name" value="GH38N_AMII_ScAms1_like"/>
    <property type="match status" value="1"/>
</dbReference>
<reference evidence="11 12" key="1">
    <citation type="journal article" date="2016" name="Genome Biol. Evol.">
        <title>Divergent and convergent evolution of fungal pathogenicity.</title>
        <authorList>
            <person name="Shang Y."/>
            <person name="Xiao G."/>
            <person name="Zheng P."/>
            <person name="Cen K."/>
            <person name="Zhan S."/>
            <person name="Wang C."/>
        </authorList>
    </citation>
    <scope>NUCLEOTIDE SEQUENCE [LARGE SCALE GENOMIC DNA]</scope>
    <source>
        <strain evidence="11 12">RCEF 264</strain>
    </source>
</reference>
<evidence type="ECO:0000256" key="4">
    <source>
        <dbReference type="ARBA" id="ARBA00022723"/>
    </source>
</evidence>
<dbReference type="InterPro" id="IPR011013">
    <property type="entry name" value="Gal_mutarotase_sf_dom"/>
</dbReference>
<feature type="compositionally biased region" description="Gly residues" evidence="9">
    <location>
        <begin position="1"/>
        <end position="15"/>
    </location>
</feature>
<dbReference type="Pfam" id="PF17677">
    <property type="entry name" value="Glyco_hydro38C2"/>
    <property type="match status" value="1"/>
</dbReference>
<dbReference type="STRING" id="1081102.A0A167ZUA7"/>
<sequence>MGGGERTAHLGGGGSSSYPQLAERPVGQRISNIYRERINQFYSTGQWEKVNLLSLMNEGIASGKPHVKLWKWDVPDLARPPFSEAVKQDYEETSVGAFFGPSWSTHWFRVELTVPAALREKELLELHWDSNSEALIWSEDGEPLQGLTGGGERVEWVLPDSYRDGKAHVVYVEMACNGMFGNAAGGDSIQPPDPNRYFQLAKADIVAVNYAARQLFIDIWIIGDAAREFPTDSWEQHTALNVATRIIDAFERGNPASIVRGREIAAEYLGANVDHSSVFAIKPGKEPVVFGIGHCHIDTCWLWPWAETKRKVARSWTNQCNLMEQFPELNFACSQAQQYKWLKQYYPSVFRRVSAKVASGQFHPIGGSWVEHDTNMPSGESLVRQFVYGQRFFEGHFGARCQTFWLPDTFGYSGQLPQLCRLAGMTRFLTQKLSWNNINKFPHTTFNWVALDGSQVVCHMPPSETYTAEAHFGDVRRSVTQHKSMDQDHTSLLVFGKGDGGGGPTWQHIEKLRRCRGMSDTVSGLLPRVHLGQSVDDFFDRLAPKATSLVTWYGELYFELHRGTYTTQANNKHNNRQAEAVLRDLEYLATIASLRSGGAYRYPKAAIDEMWEATLLCQFHDCLPGSSIEMCYDDSDELYAKVFETAKNVLKDIYEALGISALQLSEVGQKMIQGAAAAVNTIPWPRKELIELSDTECVVAAGTGPLLPLSPLSTFLAQDIERNPPVTVTEVRKGVFMLQNADLLVVVQDGVITSLYDHTNQREAIAPGGKANQYVIFDDKPLYWQAWDVEVFHLDTRKELKTSASYIGERKPHRVSIVTETRISDQSSIRTTISLAAALPGEPSQVEVTADVEWHETMRFLKVEFPVAVRNTEASYETQFGFVRRPTHYNTTWDMAKFEVCCHKYADLSEHGYGVSILNDSKYGFATVGNLMRLSLLRAPKAPDAHADMGSHRIRWAILPHAGGLGATTVRKAYQFNSPLNRFVCPKAEAAFAAAAGRPPVLLTGDTALVLDTVKRAEDDADVRSATADDADGPHLPTPRKTRSIVLRIYDSLGGRARGAVQIDTQTWPVARVFKTNLLEDDLEAVAFHAGAGEDGRGKFFIDLRAFEVATYRLELQD</sequence>
<dbReference type="GO" id="GO:0009313">
    <property type="term" value="P:oligosaccharide catabolic process"/>
    <property type="evidence" value="ECO:0007669"/>
    <property type="project" value="TreeGrafter"/>
</dbReference>
<dbReference type="SUPFAM" id="SSF88688">
    <property type="entry name" value="Families 57/38 glycoside transferase middle domain"/>
    <property type="match status" value="1"/>
</dbReference>
<proteinExistence type="inferred from homology"/>
<dbReference type="InterPro" id="IPR011682">
    <property type="entry name" value="Glyco_hydro_38_C"/>
</dbReference>
<dbReference type="Proteomes" id="UP000076874">
    <property type="component" value="Unassembled WGS sequence"/>
</dbReference>
<dbReference type="Gene3D" id="3.20.110.10">
    <property type="entry name" value="Glycoside hydrolase 38, N terminal domain"/>
    <property type="match status" value="1"/>
</dbReference>
<dbReference type="InterPro" id="IPR041147">
    <property type="entry name" value="GH38_C"/>
</dbReference>
<evidence type="ECO:0000256" key="6">
    <source>
        <dbReference type="ARBA" id="ARBA00023295"/>
    </source>
</evidence>
<dbReference type="InterPro" id="IPR054723">
    <property type="entry name" value="Ams1-like_N"/>
</dbReference>
<dbReference type="SUPFAM" id="SSF88713">
    <property type="entry name" value="Glycoside hydrolase/deacetylase"/>
    <property type="match status" value="1"/>
</dbReference>
<dbReference type="FunFam" id="3.20.110.10:FF:000002">
    <property type="entry name" value="alpha-mannosidase 2C1 isoform X1"/>
    <property type="match status" value="1"/>
</dbReference>
<dbReference type="Pfam" id="PF09261">
    <property type="entry name" value="Alpha-mann_mid"/>
    <property type="match status" value="1"/>
</dbReference>
<organism evidence="11 12">
    <name type="scientific">Niveomyces insectorum RCEF 264</name>
    <dbReference type="NCBI Taxonomy" id="1081102"/>
    <lineage>
        <taxon>Eukaryota</taxon>
        <taxon>Fungi</taxon>
        <taxon>Dikarya</taxon>
        <taxon>Ascomycota</taxon>
        <taxon>Pezizomycotina</taxon>
        <taxon>Sordariomycetes</taxon>
        <taxon>Hypocreomycetidae</taxon>
        <taxon>Hypocreales</taxon>
        <taxon>Cordycipitaceae</taxon>
        <taxon>Niveomyces</taxon>
    </lineage>
</organism>
<keyword evidence="4" id="KW-0479">Metal-binding</keyword>
<evidence type="ECO:0000313" key="12">
    <source>
        <dbReference type="Proteomes" id="UP000076874"/>
    </source>
</evidence>
<dbReference type="InterPro" id="IPR037094">
    <property type="entry name" value="Glyco_hydro_38_cen_sf"/>
</dbReference>
<dbReference type="GO" id="GO:0030246">
    <property type="term" value="F:carbohydrate binding"/>
    <property type="evidence" value="ECO:0007669"/>
    <property type="project" value="InterPro"/>
</dbReference>
<keyword evidence="5" id="KW-0378">Hydrolase</keyword>